<evidence type="ECO:0000256" key="1">
    <source>
        <dbReference type="ARBA" id="ARBA00010609"/>
    </source>
</evidence>
<dbReference type="InterPro" id="IPR008972">
    <property type="entry name" value="Cupredoxin"/>
</dbReference>
<dbReference type="SUPFAM" id="SSF49503">
    <property type="entry name" value="Cupredoxins"/>
    <property type="match status" value="1"/>
</dbReference>
<reference evidence="3 4" key="1">
    <citation type="journal article" date="2017" name="Genome Announc.">
        <title>Genome sequence of the saprophytic ascomycete Epicoccum nigrum ICMP 19927 strain isolated from New Zealand.</title>
        <authorList>
            <person name="Fokin M."/>
            <person name="Fleetwood D."/>
            <person name="Weir B.S."/>
            <person name="Villas-Boas S.G."/>
        </authorList>
    </citation>
    <scope>NUCLEOTIDE SEQUENCE [LARGE SCALE GENOMIC DNA]</scope>
    <source>
        <strain evidence="3 4">ICMP 19927</strain>
    </source>
</reference>
<evidence type="ECO:0000313" key="4">
    <source>
        <dbReference type="Proteomes" id="UP000193240"/>
    </source>
</evidence>
<protein>
    <recommendedName>
        <fullName evidence="2">Plastocyanin-like domain-containing protein</fullName>
    </recommendedName>
</protein>
<gene>
    <name evidence="3" type="ORF">B5807_10964</name>
</gene>
<organism evidence="3 4">
    <name type="scientific">Epicoccum nigrum</name>
    <name type="common">Soil fungus</name>
    <name type="synonym">Epicoccum purpurascens</name>
    <dbReference type="NCBI Taxonomy" id="105696"/>
    <lineage>
        <taxon>Eukaryota</taxon>
        <taxon>Fungi</taxon>
        <taxon>Dikarya</taxon>
        <taxon>Ascomycota</taxon>
        <taxon>Pezizomycotina</taxon>
        <taxon>Dothideomycetes</taxon>
        <taxon>Pleosporomycetidae</taxon>
        <taxon>Pleosporales</taxon>
        <taxon>Pleosporineae</taxon>
        <taxon>Didymellaceae</taxon>
        <taxon>Epicoccum</taxon>
    </lineage>
</organism>
<dbReference type="GO" id="GO:0016491">
    <property type="term" value="F:oxidoreductase activity"/>
    <property type="evidence" value="ECO:0007669"/>
    <property type="project" value="TreeGrafter"/>
</dbReference>
<keyword evidence="4" id="KW-1185">Reference proteome</keyword>
<dbReference type="STRING" id="105696.A0A1Y2LJQ1"/>
<evidence type="ECO:0000259" key="2">
    <source>
        <dbReference type="Pfam" id="PF00394"/>
    </source>
</evidence>
<dbReference type="InterPro" id="IPR001117">
    <property type="entry name" value="Cu-oxidase_2nd"/>
</dbReference>
<comment type="similarity">
    <text evidence="1">Belongs to the multicopper oxidase family.</text>
</comment>
<accession>A0A1Y2LJQ1</accession>
<dbReference type="PANTHER" id="PTHR11709:SF145">
    <property type="entry name" value="LCC1"/>
    <property type="match status" value="1"/>
</dbReference>
<sequence>MIIHGPSHAQYDVDLGPVFITDWYHQEYYDIIKVIMSMDNTHWNLFSQSVWVNGKGASDCSKVTEGTPCDPAKAQNARFSFKSGKTHLLRLINAGAEGFEYSSIDEHQITVIANDFVPIIPYNTTVVTFGIVGEALAELRYEGADLSKLPKSEAQPFTDPGTYLDDPLEKTTPCYSIKGISEPDTVVVYNINKTINATGQQKWQVNDSAFRGNYNNPLMLLTQQGNISHPDDRELNVYDFSKNKTVRMILKNYSPSGNPSFTRAWPLHCQIAWYVSEELHVKIMDQPHKFKSKDVSVEAEETCKKWNEYSDHHVVEQIDSGLRMMEKE</sequence>
<evidence type="ECO:0000313" key="3">
    <source>
        <dbReference type="EMBL" id="OSS44233.1"/>
    </source>
</evidence>
<dbReference type="AlphaFoldDB" id="A0A1Y2LJQ1"/>
<dbReference type="InParanoid" id="A0A1Y2LJQ1"/>
<dbReference type="Pfam" id="PF00394">
    <property type="entry name" value="Cu-oxidase"/>
    <property type="match status" value="1"/>
</dbReference>
<dbReference type="EMBL" id="KZ107858">
    <property type="protein sequence ID" value="OSS44233.1"/>
    <property type="molecule type" value="Genomic_DNA"/>
</dbReference>
<dbReference type="Gene3D" id="2.60.40.420">
    <property type="entry name" value="Cupredoxins - blue copper proteins"/>
    <property type="match status" value="2"/>
</dbReference>
<dbReference type="Proteomes" id="UP000193240">
    <property type="component" value="Unassembled WGS sequence"/>
</dbReference>
<feature type="domain" description="Plastocyanin-like" evidence="2">
    <location>
        <begin position="17"/>
        <end position="126"/>
    </location>
</feature>
<dbReference type="InterPro" id="IPR045087">
    <property type="entry name" value="Cu-oxidase_fam"/>
</dbReference>
<proteinExistence type="inferred from homology"/>
<dbReference type="PANTHER" id="PTHR11709">
    <property type="entry name" value="MULTI-COPPER OXIDASE"/>
    <property type="match status" value="1"/>
</dbReference>
<name>A0A1Y2LJQ1_EPING</name>